<evidence type="ECO:0000313" key="1">
    <source>
        <dbReference type="Proteomes" id="UP000887572"/>
    </source>
</evidence>
<evidence type="ECO:0000313" key="2">
    <source>
        <dbReference type="WBParaSite" id="Gr19_v10_g6691.t1"/>
    </source>
</evidence>
<reference evidence="2" key="1">
    <citation type="submission" date="2022-11" db="UniProtKB">
        <authorList>
            <consortium name="WormBaseParasite"/>
        </authorList>
    </citation>
    <scope>IDENTIFICATION</scope>
</reference>
<organism evidence="1 2">
    <name type="scientific">Globodera rostochiensis</name>
    <name type="common">Golden nematode worm</name>
    <name type="synonym">Heterodera rostochiensis</name>
    <dbReference type="NCBI Taxonomy" id="31243"/>
    <lineage>
        <taxon>Eukaryota</taxon>
        <taxon>Metazoa</taxon>
        <taxon>Ecdysozoa</taxon>
        <taxon>Nematoda</taxon>
        <taxon>Chromadorea</taxon>
        <taxon>Rhabditida</taxon>
        <taxon>Tylenchina</taxon>
        <taxon>Tylenchomorpha</taxon>
        <taxon>Tylenchoidea</taxon>
        <taxon>Heteroderidae</taxon>
        <taxon>Heteroderinae</taxon>
        <taxon>Globodera</taxon>
    </lineage>
</organism>
<sequence>MSHPHTHFWSPQQQHMISAKHYYPPIHNMLLLSVLVALCLVGVVPTASKSVRSHSVMDIRFLPWPAARYPLELPLHNVDCFSEMDRRHIVPEVITYRLENTKRFRNGVCLVRIPTRSRVTVVRMSTNNAKSYVEFIAGSTQLHMPLRTVHIHADQEEKYGPWHVPCRHAYMVFRSRSDQHEWVEFQLEPEAEIDAADDQRDDCAKDGHNYAESVLMHRTA</sequence>
<protein>
    <submittedName>
        <fullName evidence="2">Membrane-associated protein</fullName>
    </submittedName>
</protein>
<dbReference type="AlphaFoldDB" id="A0A914I1R2"/>
<keyword evidence="1" id="KW-1185">Reference proteome</keyword>
<name>A0A914I1R2_GLORO</name>
<dbReference type="Proteomes" id="UP000887572">
    <property type="component" value="Unplaced"/>
</dbReference>
<proteinExistence type="predicted"/>
<dbReference type="WBParaSite" id="Gr19_v10_g6691.t1">
    <property type="protein sequence ID" value="Gr19_v10_g6691.t1"/>
    <property type="gene ID" value="Gr19_v10_g6691"/>
</dbReference>
<accession>A0A914I1R2</accession>